<feature type="chain" id="PRO_5040795252" evidence="1">
    <location>
        <begin position="23"/>
        <end position="450"/>
    </location>
</feature>
<accession>A0A9X1PKT1</accession>
<sequence>MKKTAYILLVLCAILASCKKNSGDTDVLPKPEPEPTGLVTAGEFLKGLQVTGAEAVQFDSTNNSYVVRLPDGFAPDQAEVRLALKPNIALEDATGKLSADSVIHYNYHGTSALPFRLRRKTSSRSFDFEVYFRFSGAPQIDLLEKQLQVYPSYTQFPLRYRANVGSIPSGPGRPGPLVKIFNTRTGRTVTTRFNDQFAVINSDLGENVLTDDLMNVEVTLEGQKSVIFEGVKFIKGKAVVYPSPSYKYQFLYKDTIQVFGDNFVAGQKYSVRFSNDFLANPMVAAARIVDGRSLSVDKIPADLPEGSYLMSFYESDRLMGNGTLHVSYHETNAIESIWKGSLYGVTGRSADPLSVGRGESFFVKASPVSYGHHDSDFNVNMLPRLRLRLAEKTVELDPELVVFHWGIAGIKIGFGRYTIPPNLPAGNYDVRGLFVNNSESKSYWSKLQVK</sequence>
<gene>
    <name evidence="2" type="ORF">LXM26_17190</name>
</gene>
<organism evidence="2 3">
    <name type="scientific">Dyadobacter chenwenxiniae</name>
    <dbReference type="NCBI Taxonomy" id="2906456"/>
    <lineage>
        <taxon>Bacteria</taxon>
        <taxon>Pseudomonadati</taxon>
        <taxon>Bacteroidota</taxon>
        <taxon>Cytophagia</taxon>
        <taxon>Cytophagales</taxon>
        <taxon>Spirosomataceae</taxon>
        <taxon>Dyadobacter</taxon>
    </lineage>
</organism>
<feature type="signal peptide" evidence="1">
    <location>
        <begin position="1"/>
        <end position="22"/>
    </location>
</feature>
<dbReference type="Proteomes" id="UP001139000">
    <property type="component" value="Unassembled WGS sequence"/>
</dbReference>
<keyword evidence="1" id="KW-0732">Signal</keyword>
<dbReference type="EMBL" id="JAJTTC010000004">
    <property type="protein sequence ID" value="MCF0063247.1"/>
    <property type="molecule type" value="Genomic_DNA"/>
</dbReference>
<protein>
    <submittedName>
        <fullName evidence="2">Uncharacterized protein</fullName>
    </submittedName>
</protein>
<dbReference type="AlphaFoldDB" id="A0A9X1PKT1"/>
<dbReference type="PROSITE" id="PS51257">
    <property type="entry name" value="PROKAR_LIPOPROTEIN"/>
    <property type="match status" value="1"/>
</dbReference>
<evidence type="ECO:0000256" key="1">
    <source>
        <dbReference type="SAM" id="SignalP"/>
    </source>
</evidence>
<dbReference type="RefSeq" id="WP_234656267.1">
    <property type="nucleotide sequence ID" value="NZ_CP094997.1"/>
</dbReference>
<evidence type="ECO:0000313" key="3">
    <source>
        <dbReference type="Proteomes" id="UP001139000"/>
    </source>
</evidence>
<name>A0A9X1PKT1_9BACT</name>
<proteinExistence type="predicted"/>
<evidence type="ECO:0000313" key="2">
    <source>
        <dbReference type="EMBL" id="MCF0063247.1"/>
    </source>
</evidence>
<comment type="caution">
    <text evidence="2">The sequence shown here is derived from an EMBL/GenBank/DDBJ whole genome shotgun (WGS) entry which is preliminary data.</text>
</comment>
<keyword evidence="3" id="KW-1185">Reference proteome</keyword>
<reference evidence="2" key="1">
    <citation type="submission" date="2021-12" db="EMBL/GenBank/DDBJ databases">
        <title>Novel species in genus Dyadobacter.</title>
        <authorList>
            <person name="Ma C."/>
        </authorList>
    </citation>
    <scope>NUCLEOTIDE SEQUENCE</scope>
    <source>
        <strain evidence="2">LJ419</strain>
    </source>
</reference>